<evidence type="ECO:0000256" key="2">
    <source>
        <dbReference type="ARBA" id="ARBA00022729"/>
    </source>
</evidence>
<dbReference type="GO" id="GO:0071555">
    <property type="term" value="P:cell wall organization"/>
    <property type="evidence" value="ECO:0007669"/>
    <property type="project" value="UniProtKB-KW"/>
</dbReference>
<feature type="binding site" evidence="8">
    <location>
        <position position="279"/>
    </location>
    <ligand>
        <name>substrate</name>
    </ligand>
</feature>
<keyword evidence="12" id="KW-0645">Protease</keyword>
<reference evidence="13" key="1">
    <citation type="submission" date="2016-10" db="EMBL/GenBank/DDBJ databases">
        <authorList>
            <person name="Varghese N."/>
            <person name="Submissions S."/>
        </authorList>
    </citation>
    <scope>NUCLEOTIDE SEQUENCE [LARGE SCALE GENOMIC DNA]</scope>
    <source>
        <strain evidence="13">ATCC 35263</strain>
    </source>
</reference>
<gene>
    <name evidence="12" type="ORF">SAMN02745716_1297</name>
</gene>
<keyword evidence="10" id="KW-0812">Transmembrane</keyword>
<dbReference type="GO" id="GO:0009002">
    <property type="term" value="F:serine-type D-Ala-D-Ala carboxypeptidase activity"/>
    <property type="evidence" value="ECO:0007669"/>
    <property type="project" value="InterPro"/>
</dbReference>
<protein>
    <submittedName>
        <fullName evidence="12">D-alanyl-D-alanine carboxypeptidase (Penicillin-binding protein 5/6)</fullName>
    </submittedName>
</protein>
<keyword evidence="12" id="KW-0121">Carboxypeptidase</keyword>
<keyword evidence="10" id="KW-1133">Transmembrane helix</keyword>
<keyword evidence="5" id="KW-0573">Peptidoglycan synthesis</keyword>
<feature type="transmembrane region" description="Helical" evidence="10">
    <location>
        <begin position="426"/>
        <end position="446"/>
    </location>
</feature>
<comment type="similarity">
    <text evidence="1 9">Belongs to the peptidase S11 family.</text>
</comment>
<keyword evidence="13" id="KW-1185">Reference proteome</keyword>
<dbReference type="PANTHER" id="PTHR21581">
    <property type="entry name" value="D-ALANYL-D-ALANINE CARBOXYPEPTIDASE"/>
    <property type="match status" value="1"/>
</dbReference>
<evidence type="ECO:0000256" key="3">
    <source>
        <dbReference type="ARBA" id="ARBA00022801"/>
    </source>
</evidence>
<name>A0A1H6FS91_THEAL</name>
<accession>A0A1H6FS91</accession>
<evidence type="ECO:0000256" key="8">
    <source>
        <dbReference type="PIRSR" id="PIRSR618044-2"/>
    </source>
</evidence>
<feature type="domain" description="Peptidase S11 D-alanyl-D-alanine carboxypeptidase A N-terminal" evidence="11">
    <location>
        <begin position="92"/>
        <end position="310"/>
    </location>
</feature>
<feature type="active site" description="Acyl-ester intermediate" evidence="7">
    <location>
        <position position="119"/>
    </location>
</feature>
<evidence type="ECO:0000256" key="1">
    <source>
        <dbReference type="ARBA" id="ARBA00007164"/>
    </source>
</evidence>
<dbReference type="GO" id="GO:0008360">
    <property type="term" value="P:regulation of cell shape"/>
    <property type="evidence" value="ECO:0007669"/>
    <property type="project" value="UniProtKB-KW"/>
</dbReference>
<keyword evidence="4" id="KW-0133">Cell shape</keyword>
<evidence type="ECO:0000256" key="6">
    <source>
        <dbReference type="ARBA" id="ARBA00023316"/>
    </source>
</evidence>
<evidence type="ECO:0000256" key="9">
    <source>
        <dbReference type="RuleBase" id="RU004016"/>
    </source>
</evidence>
<keyword evidence="6" id="KW-0961">Cell wall biogenesis/degradation</keyword>
<dbReference type="SUPFAM" id="SSF56601">
    <property type="entry name" value="beta-lactamase/transpeptidase-like"/>
    <property type="match status" value="1"/>
</dbReference>
<dbReference type="Pfam" id="PF00768">
    <property type="entry name" value="Peptidase_S11"/>
    <property type="match status" value="1"/>
</dbReference>
<evidence type="ECO:0000259" key="11">
    <source>
        <dbReference type="Pfam" id="PF00768"/>
    </source>
</evidence>
<evidence type="ECO:0000256" key="7">
    <source>
        <dbReference type="PIRSR" id="PIRSR618044-1"/>
    </source>
</evidence>
<keyword evidence="10" id="KW-0472">Membrane</keyword>
<dbReference type="GO" id="GO:0006508">
    <property type="term" value="P:proteolysis"/>
    <property type="evidence" value="ECO:0007669"/>
    <property type="project" value="InterPro"/>
</dbReference>
<evidence type="ECO:0000313" key="13">
    <source>
        <dbReference type="Proteomes" id="UP000222056"/>
    </source>
</evidence>
<evidence type="ECO:0000256" key="4">
    <source>
        <dbReference type="ARBA" id="ARBA00022960"/>
    </source>
</evidence>
<evidence type="ECO:0000256" key="5">
    <source>
        <dbReference type="ARBA" id="ARBA00022984"/>
    </source>
</evidence>
<keyword evidence="2" id="KW-0732">Signal</keyword>
<dbReference type="InterPro" id="IPR001967">
    <property type="entry name" value="Peptidase_S11_N"/>
</dbReference>
<feature type="active site" description="Proton acceptor" evidence="7">
    <location>
        <position position="122"/>
    </location>
</feature>
<sequence>MLGAVRDHARARGQGGRPLRALAVAASLAVVVPLLAALFSSARAGAGATALRNADAQAAGRELRLADVRLAPRAQGPALAPPAARLALRPPARAAIVVDARDGSPLFAFHADRRLPIASATKLMTALIARERLPLDRTLPAVSYRAAPAESVLGLAPGERMKVRDLLAATLLQSANDAAATLAVAVAGSQRRFVALMNRRARALGLRHTRFGNPIGLDAPGAGSTARELAQLARAVLRDRFLARVVAMPQAVLASGARRRIVRNRNDLVRRYPWVEGVKTGHTAGAGYVLVSAARGALGQRVVAVVLGAPNERLRDEHSLALLRFALARFQRLAVLDPRRPRAVAAEASARALVAPARALSLVLRRDQRARVVLRVERPLRGPLPRAARVGRFAVLVDGRPVAAVPAVLSRPLASTGTFASLSRRLGSGLTLLVLAAMLTLAVAALRATRPRRAPRPGVDTGR</sequence>
<dbReference type="PANTHER" id="PTHR21581:SF6">
    <property type="entry name" value="TRAFFICKING PROTEIN PARTICLE COMPLEX SUBUNIT 12"/>
    <property type="match status" value="1"/>
</dbReference>
<proteinExistence type="inferred from homology"/>
<dbReference type="AlphaFoldDB" id="A0A1H6FS91"/>
<dbReference type="Gene3D" id="3.40.710.10">
    <property type="entry name" value="DD-peptidase/beta-lactamase superfamily"/>
    <property type="match status" value="1"/>
</dbReference>
<organism evidence="12 13">
    <name type="scientific">Thermoleophilum album</name>
    <dbReference type="NCBI Taxonomy" id="29539"/>
    <lineage>
        <taxon>Bacteria</taxon>
        <taxon>Bacillati</taxon>
        <taxon>Actinomycetota</taxon>
        <taxon>Thermoleophilia</taxon>
        <taxon>Thermoleophilales</taxon>
        <taxon>Thermoleophilaceae</taxon>
        <taxon>Thermoleophilum</taxon>
    </lineage>
</organism>
<dbReference type="PRINTS" id="PR00725">
    <property type="entry name" value="DADACBPTASE1"/>
</dbReference>
<keyword evidence="3" id="KW-0378">Hydrolase</keyword>
<dbReference type="InterPro" id="IPR012338">
    <property type="entry name" value="Beta-lactam/transpept-like"/>
</dbReference>
<feature type="active site" evidence="7">
    <location>
        <position position="174"/>
    </location>
</feature>
<evidence type="ECO:0000256" key="10">
    <source>
        <dbReference type="SAM" id="Phobius"/>
    </source>
</evidence>
<dbReference type="OrthoDB" id="3530815at2"/>
<dbReference type="GO" id="GO:0009252">
    <property type="term" value="P:peptidoglycan biosynthetic process"/>
    <property type="evidence" value="ECO:0007669"/>
    <property type="project" value="UniProtKB-KW"/>
</dbReference>
<dbReference type="STRING" id="29539.SAMN02745716_1297"/>
<dbReference type="EMBL" id="FNWJ01000002">
    <property type="protein sequence ID" value="SEH13749.1"/>
    <property type="molecule type" value="Genomic_DNA"/>
</dbReference>
<dbReference type="Proteomes" id="UP000222056">
    <property type="component" value="Unassembled WGS sequence"/>
</dbReference>
<evidence type="ECO:0000313" key="12">
    <source>
        <dbReference type="EMBL" id="SEH13749.1"/>
    </source>
</evidence>
<dbReference type="InterPro" id="IPR018044">
    <property type="entry name" value="Peptidase_S11"/>
</dbReference>